<dbReference type="AlphaFoldDB" id="A0AAE1IA25"/>
<gene>
    <name evidence="2" type="ORF">Triagg1_9782</name>
</gene>
<evidence type="ECO:0000256" key="1">
    <source>
        <dbReference type="SAM" id="Phobius"/>
    </source>
</evidence>
<keyword evidence="1" id="KW-0812">Transmembrane</keyword>
<keyword evidence="3" id="KW-1185">Reference proteome</keyword>
<proteinExistence type="predicted"/>
<keyword evidence="1" id="KW-0472">Membrane</keyword>
<feature type="transmembrane region" description="Helical" evidence="1">
    <location>
        <begin position="20"/>
        <end position="42"/>
    </location>
</feature>
<reference evidence="2" key="1">
    <citation type="submission" date="2023-11" db="EMBL/GenBank/DDBJ databases">
        <title>The genome sequences of three competitors of mushroom-forming fungi.</title>
        <authorList>
            <person name="Beijen E."/>
            <person name="Ohm R.A."/>
        </authorList>
    </citation>
    <scope>NUCLEOTIDE SEQUENCE</scope>
    <source>
        <strain evidence="2">CBS 100526</strain>
    </source>
</reference>
<dbReference type="EMBL" id="JAWRVG010000059">
    <property type="protein sequence ID" value="KAK4062664.1"/>
    <property type="molecule type" value="Genomic_DNA"/>
</dbReference>
<comment type="caution">
    <text evidence="2">The sequence shown here is derived from an EMBL/GenBank/DDBJ whole genome shotgun (WGS) entry which is preliminary data.</text>
</comment>
<protein>
    <submittedName>
        <fullName evidence="2">Uncharacterized protein</fullName>
    </submittedName>
</protein>
<dbReference type="GeneID" id="87924682"/>
<evidence type="ECO:0000313" key="3">
    <source>
        <dbReference type="Proteomes" id="UP001273209"/>
    </source>
</evidence>
<evidence type="ECO:0000313" key="2">
    <source>
        <dbReference type="EMBL" id="KAK4062664.1"/>
    </source>
</evidence>
<organism evidence="2 3">
    <name type="scientific">Trichoderma aggressivum f. europaeum</name>
    <dbReference type="NCBI Taxonomy" id="173218"/>
    <lineage>
        <taxon>Eukaryota</taxon>
        <taxon>Fungi</taxon>
        <taxon>Dikarya</taxon>
        <taxon>Ascomycota</taxon>
        <taxon>Pezizomycotina</taxon>
        <taxon>Sordariomycetes</taxon>
        <taxon>Hypocreomycetidae</taxon>
        <taxon>Hypocreales</taxon>
        <taxon>Hypocreaceae</taxon>
        <taxon>Trichoderma</taxon>
    </lineage>
</organism>
<dbReference type="RefSeq" id="XP_062751239.1">
    <property type="nucleotide sequence ID" value="XM_062904777.1"/>
</dbReference>
<dbReference type="Proteomes" id="UP001273209">
    <property type="component" value="Unassembled WGS sequence"/>
</dbReference>
<sequence length="166" mass="17635">MAEAGSSSRATLRSLSPPYAAAAAVMPCWLVLVLVLVLVPVLGGGLAGWGGEIAAGLKLELADLQDGRTDDAIRWINAIDAAISMRKPSRASWWNRNALDMQGGDPSRERTNRVSWLVQVLPGLCFRGAGSVLAPGEKGHGGKATLRWRENEPRDAALSGATLYFV</sequence>
<accession>A0AAE1IA25</accession>
<keyword evidence="1" id="KW-1133">Transmembrane helix</keyword>
<name>A0AAE1IA25_9HYPO</name>